<feature type="chain" id="PRO_5044284275" description="RxLR effector candidate protein" evidence="2">
    <location>
        <begin position="21"/>
        <end position="191"/>
    </location>
</feature>
<feature type="compositionally biased region" description="Basic and acidic residues" evidence="1">
    <location>
        <begin position="34"/>
        <end position="49"/>
    </location>
</feature>
<dbReference type="EMBL" id="JBGBPQ010000018">
    <property type="protein sequence ID" value="KAL1506972.1"/>
    <property type="molecule type" value="Genomic_DNA"/>
</dbReference>
<accession>A0AB34IT17</accession>
<evidence type="ECO:0000256" key="1">
    <source>
        <dbReference type="SAM" id="MobiDB-lite"/>
    </source>
</evidence>
<evidence type="ECO:0000313" key="3">
    <source>
        <dbReference type="EMBL" id="KAL1506972.1"/>
    </source>
</evidence>
<keyword evidence="2" id="KW-0732">Signal</keyword>
<dbReference type="AlphaFoldDB" id="A0AB34IT17"/>
<comment type="caution">
    <text evidence="3">The sequence shown here is derived from an EMBL/GenBank/DDBJ whole genome shotgun (WGS) entry which is preliminary data.</text>
</comment>
<gene>
    <name evidence="3" type="ORF">AB1Y20_007836</name>
</gene>
<feature type="region of interest" description="Disordered" evidence="1">
    <location>
        <begin position="29"/>
        <end position="52"/>
    </location>
</feature>
<evidence type="ECO:0008006" key="5">
    <source>
        <dbReference type="Google" id="ProtNLM"/>
    </source>
</evidence>
<evidence type="ECO:0000256" key="2">
    <source>
        <dbReference type="SAM" id="SignalP"/>
    </source>
</evidence>
<protein>
    <recommendedName>
        <fullName evidence="5">RxLR effector candidate protein</fullName>
    </recommendedName>
</protein>
<sequence length="191" mass="20722">MMARSMFTVVLVSLLVPSQCLPIKSTHSAVNPTELDRPKHNESTHRADVQQHGPSALVDEALSGQMKHPQANESRSVHASVALMLQNTPARMTTIEDLSSTEKLSDYPRSWLTACDEEMSSFHGTRQAGFTSQTDFLPAFEADLAKSVFTRWGASSCPEGASLLYVGFMAGSSHTHGGSGAKYLCMHRNGP</sequence>
<reference evidence="3 4" key="1">
    <citation type="journal article" date="2024" name="Science">
        <title>Giant polyketide synthase enzymes in the biosynthesis of giant marine polyether toxins.</title>
        <authorList>
            <person name="Fallon T.R."/>
            <person name="Shende V.V."/>
            <person name="Wierzbicki I.H."/>
            <person name="Pendleton A.L."/>
            <person name="Watervoot N.F."/>
            <person name="Auber R.P."/>
            <person name="Gonzalez D.J."/>
            <person name="Wisecaver J.H."/>
            <person name="Moore B.S."/>
        </authorList>
    </citation>
    <scope>NUCLEOTIDE SEQUENCE [LARGE SCALE GENOMIC DNA]</scope>
    <source>
        <strain evidence="3 4">12B1</strain>
    </source>
</reference>
<keyword evidence="4" id="KW-1185">Reference proteome</keyword>
<organism evidence="3 4">
    <name type="scientific">Prymnesium parvum</name>
    <name type="common">Toxic golden alga</name>
    <dbReference type="NCBI Taxonomy" id="97485"/>
    <lineage>
        <taxon>Eukaryota</taxon>
        <taxon>Haptista</taxon>
        <taxon>Haptophyta</taxon>
        <taxon>Prymnesiophyceae</taxon>
        <taxon>Prymnesiales</taxon>
        <taxon>Prymnesiaceae</taxon>
        <taxon>Prymnesium</taxon>
    </lineage>
</organism>
<dbReference type="Proteomes" id="UP001515480">
    <property type="component" value="Unassembled WGS sequence"/>
</dbReference>
<name>A0AB34IT17_PRYPA</name>
<evidence type="ECO:0000313" key="4">
    <source>
        <dbReference type="Proteomes" id="UP001515480"/>
    </source>
</evidence>
<proteinExistence type="predicted"/>
<feature type="signal peptide" evidence="2">
    <location>
        <begin position="1"/>
        <end position="20"/>
    </location>
</feature>